<keyword evidence="4" id="KW-1185">Reference proteome</keyword>
<dbReference type="Pfam" id="PF00578">
    <property type="entry name" value="AhpC-TSA"/>
    <property type="match status" value="1"/>
</dbReference>
<protein>
    <submittedName>
        <fullName evidence="3">Peroxiredoxin</fullName>
    </submittedName>
</protein>
<keyword evidence="1" id="KW-0732">Signal</keyword>
<dbReference type="InterPro" id="IPR013766">
    <property type="entry name" value="Thioredoxin_domain"/>
</dbReference>
<feature type="signal peptide" evidence="1">
    <location>
        <begin position="1"/>
        <end position="34"/>
    </location>
</feature>
<dbReference type="GO" id="GO:0016209">
    <property type="term" value="F:antioxidant activity"/>
    <property type="evidence" value="ECO:0007669"/>
    <property type="project" value="InterPro"/>
</dbReference>
<accession>A0A4R3M390</accession>
<evidence type="ECO:0000313" key="3">
    <source>
        <dbReference type="EMBL" id="TCT07694.1"/>
    </source>
</evidence>
<evidence type="ECO:0000259" key="2">
    <source>
        <dbReference type="PROSITE" id="PS51352"/>
    </source>
</evidence>
<dbReference type="PROSITE" id="PS51318">
    <property type="entry name" value="TAT"/>
    <property type="match status" value="1"/>
</dbReference>
<dbReference type="EMBL" id="SMAI01000001">
    <property type="protein sequence ID" value="TCT07694.1"/>
    <property type="molecule type" value="Genomic_DNA"/>
</dbReference>
<gene>
    <name evidence="3" type="ORF">EDC64_101213</name>
</gene>
<dbReference type="InterPro" id="IPR047262">
    <property type="entry name" value="PRX-like1"/>
</dbReference>
<dbReference type="PANTHER" id="PTHR43640">
    <property type="entry name" value="OS07G0260300 PROTEIN"/>
    <property type="match status" value="1"/>
</dbReference>
<reference evidence="3 4" key="1">
    <citation type="submission" date="2019-03" db="EMBL/GenBank/DDBJ databases">
        <title>Genomic Encyclopedia of Type Strains, Phase IV (KMG-IV): sequencing the most valuable type-strain genomes for metagenomic binning, comparative biology and taxonomic classification.</title>
        <authorList>
            <person name="Goeker M."/>
        </authorList>
    </citation>
    <scope>NUCLEOTIDE SEQUENCE [LARGE SCALE GENOMIC DNA]</scope>
    <source>
        <strain evidence="3 4">DSM 9035</strain>
    </source>
</reference>
<dbReference type="InterPro" id="IPR006311">
    <property type="entry name" value="TAT_signal"/>
</dbReference>
<dbReference type="SUPFAM" id="SSF52833">
    <property type="entry name" value="Thioredoxin-like"/>
    <property type="match status" value="1"/>
</dbReference>
<name>A0A4R3M390_9HYPH</name>
<dbReference type="AlphaFoldDB" id="A0A4R3M390"/>
<evidence type="ECO:0000313" key="4">
    <source>
        <dbReference type="Proteomes" id="UP000294664"/>
    </source>
</evidence>
<dbReference type="PROSITE" id="PS51352">
    <property type="entry name" value="THIOREDOXIN_2"/>
    <property type="match status" value="1"/>
</dbReference>
<dbReference type="Proteomes" id="UP000294664">
    <property type="component" value="Unassembled WGS sequence"/>
</dbReference>
<evidence type="ECO:0000256" key="1">
    <source>
        <dbReference type="SAM" id="SignalP"/>
    </source>
</evidence>
<dbReference type="RefSeq" id="WP_132028785.1">
    <property type="nucleotide sequence ID" value="NZ_SMAI01000001.1"/>
</dbReference>
<feature type="domain" description="Thioredoxin" evidence="2">
    <location>
        <begin position="36"/>
        <end position="184"/>
    </location>
</feature>
<comment type="caution">
    <text evidence="3">The sequence shown here is derived from an EMBL/GenBank/DDBJ whole genome shotgun (WGS) entry which is preliminary data.</text>
</comment>
<proteinExistence type="predicted"/>
<dbReference type="InterPro" id="IPR036249">
    <property type="entry name" value="Thioredoxin-like_sf"/>
</dbReference>
<sequence length="216" mass="22973">MPLSERLKSHSRRALLLCGLAAGLALTGVSAAHAAPQIGQPAPDFSVVDTAGKTQTLSALRGKVVVLEWTNHDCPYVRKHYGAQNMQQLQQEAKADNVVWLTVISSAPGEQGHVSPAEANTLTRERKAQPAAVVMDPEGKMGRAYGAQTTPHMYVIGADGTLLYMGGIDSIASTRTQDIEKAKPYFRDAMRAAVAGQSVPVAVTRPYGCSVKYVGS</sequence>
<dbReference type="OrthoDB" id="9809746at2"/>
<dbReference type="InterPro" id="IPR000866">
    <property type="entry name" value="AhpC/TSA"/>
</dbReference>
<organism evidence="3 4">
    <name type="scientific">Aquabacter spiritensis</name>
    <dbReference type="NCBI Taxonomy" id="933073"/>
    <lineage>
        <taxon>Bacteria</taxon>
        <taxon>Pseudomonadati</taxon>
        <taxon>Pseudomonadota</taxon>
        <taxon>Alphaproteobacteria</taxon>
        <taxon>Hyphomicrobiales</taxon>
        <taxon>Xanthobacteraceae</taxon>
        <taxon>Aquabacter</taxon>
    </lineage>
</organism>
<dbReference type="PANTHER" id="PTHR43640:SF1">
    <property type="entry name" value="THIOREDOXIN-DEPENDENT PEROXIREDOXIN"/>
    <property type="match status" value="1"/>
</dbReference>
<dbReference type="GO" id="GO:0016491">
    <property type="term" value="F:oxidoreductase activity"/>
    <property type="evidence" value="ECO:0007669"/>
    <property type="project" value="InterPro"/>
</dbReference>
<feature type="chain" id="PRO_5020513178" evidence="1">
    <location>
        <begin position="35"/>
        <end position="216"/>
    </location>
</feature>
<dbReference type="CDD" id="cd02969">
    <property type="entry name" value="PRX_like1"/>
    <property type="match status" value="1"/>
</dbReference>
<dbReference type="Gene3D" id="3.40.30.10">
    <property type="entry name" value="Glutaredoxin"/>
    <property type="match status" value="1"/>
</dbReference>